<proteinExistence type="predicted"/>
<dbReference type="PANTHER" id="PTHR34610:SF3">
    <property type="entry name" value="SSL7007 PROTEIN"/>
    <property type="match status" value="1"/>
</dbReference>
<dbReference type="InterPro" id="IPR029060">
    <property type="entry name" value="PIN-like_dom_sf"/>
</dbReference>
<dbReference type="InterPro" id="IPR002850">
    <property type="entry name" value="PIN_toxin-like"/>
</dbReference>
<dbReference type="Pfam" id="PF13470">
    <property type="entry name" value="PIN_3"/>
    <property type="match status" value="1"/>
</dbReference>
<dbReference type="EMBL" id="UINC01106889">
    <property type="protein sequence ID" value="SVC71866.1"/>
    <property type="molecule type" value="Genomic_DNA"/>
</dbReference>
<dbReference type="SUPFAM" id="SSF88723">
    <property type="entry name" value="PIN domain-like"/>
    <property type="match status" value="1"/>
</dbReference>
<accession>A0A382PF64</accession>
<protein>
    <recommendedName>
        <fullName evidence="1">PIN domain-containing protein</fullName>
    </recommendedName>
</protein>
<organism evidence="2">
    <name type="scientific">marine metagenome</name>
    <dbReference type="NCBI Taxonomy" id="408172"/>
    <lineage>
        <taxon>unclassified sequences</taxon>
        <taxon>metagenomes</taxon>
        <taxon>ecological metagenomes</taxon>
    </lineage>
</organism>
<evidence type="ECO:0000259" key="1">
    <source>
        <dbReference type="Pfam" id="PF13470"/>
    </source>
</evidence>
<dbReference type="AlphaFoldDB" id="A0A382PF64"/>
<feature type="domain" description="PIN" evidence="1">
    <location>
        <begin position="2"/>
        <end position="100"/>
    </location>
</feature>
<name>A0A382PF64_9ZZZZ</name>
<reference evidence="2" key="1">
    <citation type="submission" date="2018-05" db="EMBL/GenBank/DDBJ databases">
        <authorList>
            <person name="Lanie J.A."/>
            <person name="Ng W.-L."/>
            <person name="Kazmierczak K.M."/>
            <person name="Andrzejewski T.M."/>
            <person name="Davidsen T.M."/>
            <person name="Wayne K.J."/>
            <person name="Tettelin H."/>
            <person name="Glass J.I."/>
            <person name="Rusch D."/>
            <person name="Podicherti R."/>
            <person name="Tsui H.-C.T."/>
            <person name="Winkler M.E."/>
        </authorList>
    </citation>
    <scope>NUCLEOTIDE SEQUENCE</scope>
</reference>
<dbReference type="InterPro" id="IPR002716">
    <property type="entry name" value="PIN_dom"/>
</dbReference>
<dbReference type="PANTHER" id="PTHR34610">
    <property type="entry name" value="SSL7007 PROTEIN"/>
    <property type="match status" value="1"/>
</dbReference>
<dbReference type="NCBIfam" id="TIGR00305">
    <property type="entry name" value="putative toxin-antitoxin system toxin component, PIN family"/>
    <property type="match status" value="1"/>
</dbReference>
<gene>
    <name evidence="2" type="ORF">METZ01_LOCUS324720</name>
</gene>
<evidence type="ECO:0000313" key="2">
    <source>
        <dbReference type="EMBL" id="SVC71866.1"/>
    </source>
</evidence>
<sequence>MISAALTKGAPFRIVEHLIKNNALIFSKETISELSSRIIQPKFDKYVSAEDREAYVNNLILSADLVIIDNLIQGCRDRDDDKFLETAVKGDARFIISGDQDLLTMHRFEGIDIVTVQEFAVHTV</sequence>